<dbReference type="InterPro" id="IPR051548">
    <property type="entry name" value="Grx-like_ET"/>
</dbReference>
<name>A0ABS7CTD8_9BACT</name>
<accession>A0ABS7CTD8</accession>
<feature type="signal peptide" evidence="1">
    <location>
        <begin position="1"/>
        <end position="22"/>
    </location>
</feature>
<evidence type="ECO:0000313" key="3">
    <source>
        <dbReference type="EMBL" id="MBW7466752.1"/>
    </source>
</evidence>
<feature type="domain" description="DUF547" evidence="2">
    <location>
        <begin position="79"/>
        <end position="181"/>
    </location>
</feature>
<dbReference type="Proteomes" id="UP000813018">
    <property type="component" value="Unassembled WGS sequence"/>
</dbReference>
<sequence length="251" mass="28764">MRSVLLLSILFSYFLLASPAQAGISPSIVSNHESSFYTSVTELLQRNVANGQVKYKVLQKDKAKLDKLVRQIELYSLNKATPAEKKAFYINAYNVLVLKQVMEHYPIKSVMDVPGFFDKQKYTVAGESLTLNELEKGKLLKPYKDARLHFALVCAAKSCPALLNEAYTPQRVEEQLQKQTKLAMQDATFTKVLPKQKHIQVSELFKWYEADFVAEAPSIIAYINKFRSSPIPQDYKVNYYTYNWSLNELSR</sequence>
<organism evidence="3 4">
    <name type="scientific">Pontibacter aydingkolensis</name>
    <dbReference type="NCBI Taxonomy" id="1911536"/>
    <lineage>
        <taxon>Bacteria</taxon>
        <taxon>Pseudomonadati</taxon>
        <taxon>Bacteroidota</taxon>
        <taxon>Cytophagia</taxon>
        <taxon>Cytophagales</taxon>
        <taxon>Hymenobacteraceae</taxon>
        <taxon>Pontibacter</taxon>
    </lineage>
</organism>
<keyword evidence="4" id="KW-1185">Reference proteome</keyword>
<evidence type="ECO:0000256" key="1">
    <source>
        <dbReference type="SAM" id="SignalP"/>
    </source>
</evidence>
<keyword evidence="1" id="KW-0732">Signal</keyword>
<gene>
    <name evidence="3" type="ORF">K0O23_06710</name>
</gene>
<dbReference type="PANTHER" id="PTHR34386:SF1">
    <property type="entry name" value="GLUTAREDOXIN-LIKE PROTEIN NRDH"/>
    <property type="match status" value="1"/>
</dbReference>
<protein>
    <submittedName>
        <fullName evidence="3">DUF547 domain-containing protein</fullName>
    </submittedName>
</protein>
<dbReference type="RefSeq" id="WP_219876631.1">
    <property type="nucleotide sequence ID" value="NZ_JAHYXK010000004.1"/>
</dbReference>
<feature type="chain" id="PRO_5046898599" evidence="1">
    <location>
        <begin position="23"/>
        <end position="251"/>
    </location>
</feature>
<evidence type="ECO:0000313" key="4">
    <source>
        <dbReference type="Proteomes" id="UP000813018"/>
    </source>
</evidence>
<dbReference type="Pfam" id="PF04784">
    <property type="entry name" value="DUF547"/>
    <property type="match status" value="1"/>
</dbReference>
<comment type="caution">
    <text evidence="3">The sequence shown here is derived from an EMBL/GenBank/DDBJ whole genome shotgun (WGS) entry which is preliminary data.</text>
</comment>
<dbReference type="InterPro" id="IPR006869">
    <property type="entry name" value="DUF547"/>
</dbReference>
<proteinExistence type="predicted"/>
<reference evidence="3 4" key="1">
    <citation type="journal article" date="2016" name="Int. J. Syst. Evol. Microbiol.">
        <title>Pontibacter aydingkolensis sp. nov., isolated from soil of a salt lake.</title>
        <authorList>
            <person name="Osman G."/>
            <person name="Zhang T."/>
            <person name="Lou K."/>
            <person name="Gao Y."/>
            <person name="Chang W."/>
            <person name="Lin Q."/>
            <person name="Yang H.M."/>
            <person name="Huo X.D."/>
            <person name="Wang N."/>
        </authorList>
    </citation>
    <scope>NUCLEOTIDE SEQUENCE [LARGE SCALE GENOMIC DNA]</scope>
    <source>
        <strain evidence="3 4">KACC 19255</strain>
    </source>
</reference>
<dbReference type="EMBL" id="JAHYXK010000004">
    <property type="protein sequence ID" value="MBW7466752.1"/>
    <property type="molecule type" value="Genomic_DNA"/>
</dbReference>
<dbReference type="PANTHER" id="PTHR34386">
    <property type="entry name" value="GLUTAREDOXIN"/>
    <property type="match status" value="1"/>
</dbReference>
<evidence type="ECO:0000259" key="2">
    <source>
        <dbReference type="Pfam" id="PF04784"/>
    </source>
</evidence>